<dbReference type="KEGG" id="bgoe:IFJ75_04500"/>
<dbReference type="InterPro" id="IPR053521">
    <property type="entry name" value="McjB-like"/>
</dbReference>
<dbReference type="InterPro" id="IPR032708">
    <property type="entry name" value="McjB_C"/>
</dbReference>
<dbReference type="NCBIfam" id="NF033537">
    <property type="entry name" value="lasso_biosyn_B2"/>
    <property type="match status" value="1"/>
</dbReference>
<gene>
    <name evidence="2" type="ORF">IFJ75_04500</name>
</gene>
<name>A0A975C1K3_9CAUL</name>
<evidence type="ECO:0000313" key="3">
    <source>
        <dbReference type="Proteomes" id="UP000663918"/>
    </source>
</evidence>
<sequence length="210" mass="22640">MSEEGQLAQGVHAVPIGGDLILLDLAADDYLLFPNCGDVAVDGERLRGPMDALLELASAELLHSGPARPAGVTPPPLPLRRLPEVAGSRPRLGEIAAFGAIWADRAGRRPTLAGLATAYADRTGRRDDLEAISARAETFFQLLPFAPRTGACLFQAELLLRFLNAKGLDADWVFGVRAWPFLAHCWLQVDDVCVSQSAETLSHFHPILVI</sequence>
<evidence type="ECO:0000259" key="1">
    <source>
        <dbReference type="Pfam" id="PF13471"/>
    </source>
</evidence>
<protein>
    <submittedName>
        <fullName evidence="2">Lasso peptide biosynthesis B2 protein</fullName>
    </submittedName>
</protein>
<dbReference type="AlphaFoldDB" id="A0A975C1K3"/>
<dbReference type="Proteomes" id="UP000663918">
    <property type="component" value="Chromosome"/>
</dbReference>
<dbReference type="RefSeq" id="WP_207931454.1">
    <property type="nucleotide sequence ID" value="NZ_CP062222.1"/>
</dbReference>
<dbReference type="EMBL" id="CP062222">
    <property type="protein sequence ID" value="QTC92173.1"/>
    <property type="molecule type" value="Genomic_DNA"/>
</dbReference>
<dbReference type="Pfam" id="PF13471">
    <property type="entry name" value="Transglut_core3"/>
    <property type="match status" value="1"/>
</dbReference>
<organism evidence="2 3">
    <name type="scientific">Brevundimonas goettingensis</name>
    <dbReference type="NCBI Taxonomy" id="2774190"/>
    <lineage>
        <taxon>Bacteria</taxon>
        <taxon>Pseudomonadati</taxon>
        <taxon>Pseudomonadota</taxon>
        <taxon>Alphaproteobacteria</taxon>
        <taxon>Caulobacterales</taxon>
        <taxon>Caulobacteraceae</taxon>
        <taxon>Brevundimonas</taxon>
    </lineage>
</organism>
<reference evidence="2" key="1">
    <citation type="submission" date="2020-09" db="EMBL/GenBank/DDBJ databases">
        <title>Brevundimonas sp. LVF2 isolated from a puddle in Goettingen, Germany.</title>
        <authorList>
            <person name="Friedrich I."/>
            <person name="Klassen A."/>
            <person name="Hannes N."/>
            <person name="Schneider D."/>
            <person name="Hertel R."/>
            <person name="Daniel R."/>
        </authorList>
    </citation>
    <scope>NUCLEOTIDE SEQUENCE</scope>
    <source>
        <strain evidence="2">LVF2</strain>
    </source>
</reference>
<accession>A0A975C1K3</accession>
<keyword evidence="3" id="KW-1185">Reference proteome</keyword>
<proteinExistence type="predicted"/>
<feature type="domain" description="Microcin J25-processing protein McjB C-terminal" evidence="1">
    <location>
        <begin position="114"/>
        <end position="208"/>
    </location>
</feature>
<evidence type="ECO:0000313" key="2">
    <source>
        <dbReference type="EMBL" id="QTC92173.1"/>
    </source>
</evidence>